<dbReference type="RefSeq" id="WP_163994491.1">
    <property type="nucleotide sequence ID" value="NZ_WUEY01000039.1"/>
</dbReference>
<dbReference type="InterPro" id="IPR009506">
    <property type="entry name" value="YjiS-like"/>
</dbReference>
<feature type="domain" description="YjiS-like" evidence="1">
    <location>
        <begin position="17"/>
        <end position="45"/>
    </location>
</feature>
<accession>A0A6L9UFN4</accession>
<evidence type="ECO:0000313" key="3">
    <source>
        <dbReference type="Proteomes" id="UP000483035"/>
    </source>
</evidence>
<evidence type="ECO:0000259" key="1">
    <source>
        <dbReference type="Pfam" id="PF06568"/>
    </source>
</evidence>
<sequence>MGVSGLVAWLLSHVRTLRNRRATAKLRDLDDRTLADIGISRAEVEFFVTHGRILECQRPHV</sequence>
<evidence type="ECO:0000313" key="2">
    <source>
        <dbReference type="EMBL" id="NEI74785.1"/>
    </source>
</evidence>
<proteinExistence type="predicted"/>
<dbReference type="AlphaFoldDB" id="A0A6L9UFN4"/>
<gene>
    <name evidence="2" type="ORF">GR212_35170</name>
</gene>
<name>A0A6L9UFN4_9HYPH</name>
<protein>
    <submittedName>
        <fullName evidence="2">DUF1127 domain-containing protein</fullName>
    </submittedName>
</protein>
<dbReference type="Pfam" id="PF06568">
    <property type="entry name" value="YjiS-like"/>
    <property type="match status" value="1"/>
</dbReference>
<reference evidence="2 3" key="1">
    <citation type="submission" date="2019-12" db="EMBL/GenBank/DDBJ databases">
        <title>Rhizobium genotypes associated with high levels of biological nitrogen fixation by grain legumes in a temperate-maritime cropping system.</title>
        <authorList>
            <person name="Maluk M."/>
            <person name="Francesc Ferrando Molina F."/>
            <person name="Lopez Del Egido L."/>
            <person name="Lafos M."/>
            <person name="Langarica-Fuentes A."/>
            <person name="Gebre Yohannes G."/>
            <person name="Young M.W."/>
            <person name="Martin P."/>
            <person name="Gantlett R."/>
            <person name="Kenicer G."/>
            <person name="Hawes C."/>
            <person name="Begg G.S."/>
            <person name="Quilliam R.S."/>
            <person name="Squire G.R."/>
            <person name="Poole P.S."/>
            <person name="Young P.W."/>
            <person name="Iannetta P.M."/>
            <person name="James E.K."/>
        </authorList>
    </citation>
    <scope>NUCLEOTIDE SEQUENCE [LARGE SCALE GENOMIC DNA]</scope>
    <source>
        <strain evidence="2 3">JHI1118</strain>
    </source>
</reference>
<comment type="caution">
    <text evidence="2">The sequence shown here is derived from an EMBL/GenBank/DDBJ whole genome shotgun (WGS) entry which is preliminary data.</text>
</comment>
<organism evidence="2 3">
    <name type="scientific">Rhizobium lusitanum</name>
    <dbReference type="NCBI Taxonomy" id="293958"/>
    <lineage>
        <taxon>Bacteria</taxon>
        <taxon>Pseudomonadati</taxon>
        <taxon>Pseudomonadota</taxon>
        <taxon>Alphaproteobacteria</taxon>
        <taxon>Hyphomicrobiales</taxon>
        <taxon>Rhizobiaceae</taxon>
        <taxon>Rhizobium/Agrobacterium group</taxon>
        <taxon>Rhizobium</taxon>
    </lineage>
</organism>
<dbReference type="Proteomes" id="UP000483035">
    <property type="component" value="Unassembled WGS sequence"/>
</dbReference>
<dbReference type="EMBL" id="WUEY01000039">
    <property type="protein sequence ID" value="NEI74785.1"/>
    <property type="molecule type" value="Genomic_DNA"/>
</dbReference>